<reference evidence="1 2" key="1">
    <citation type="submission" date="2017-05" db="EMBL/GenBank/DDBJ databases">
        <title>Functional genome analysis of Paenibacillus pasadenensis strain R16: insights on endophytic life style and antifungal activity.</title>
        <authorList>
            <person name="Passera A."/>
            <person name="Marcolungo L."/>
            <person name="Casati P."/>
            <person name="Brasca M."/>
            <person name="Quaglino F."/>
            <person name="Delledonne M."/>
        </authorList>
    </citation>
    <scope>NUCLEOTIDE SEQUENCE [LARGE SCALE GENOMIC DNA]</scope>
    <source>
        <strain evidence="1 2">R16</strain>
    </source>
</reference>
<dbReference type="Proteomes" id="UP000234789">
    <property type="component" value="Unassembled WGS sequence"/>
</dbReference>
<accession>A0A2N5N7G6</accession>
<evidence type="ECO:0000313" key="2">
    <source>
        <dbReference type="Proteomes" id="UP000234789"/>
    </source>
</evidence>
<proteinExistence type="predicted"/>
<protein>
    <submittedName>
        <fullName evidence="1">Uncharacterized protein</fullName>
    </submittedName>
</protein>
<dbReference type="EMBL" id="NFEZ01000004">
    <property type="protein sequence ID" value="PLT46240.1"/>
    <property type="molecule type" value="Genomic_DNA"/>
</dbReference>
<evidence type="ECO:0000313" key="1">
    <source>
        <dbReference type="EMBL" id="PLT46240.1"/>
    </source>
</evidence>
<gene>
    <name evidence="1" type="ORF">B8V81_4671</name>
</gene>
<keyword evidence="2" id="KW-1185">Reference proteome</keyword>
<name>A0A2N5N7G6_9BACL</name>
<organism evidence="1 2">
    <name type="scientific">Paenibacillus pasadenensis</name>
    <dbReference type="NCBI Taxonomy" id="217090"/>
    <lineage>
        <taxon>Bacteria</taxon>
        <taxon>Bacillati</taxon>
        <taxon>Bacillota</taxon>
        <taxon>Bacilli</taxon>
        <taxon>Bacillales</taxon>
        <taxon>Paenibacillaceae</taxon>
        <taxon>Paenibacillus</taxon>
    </lineage>
</organism>
<comment type="caution">
    <text evidence="1">The sequence shown here is derived from an EMBL/GenBank/DDBJ whole genome shotgun (WGS) entry which is preliminary data.</text>
</comment>
<sequence>MRRGRRSAAGCPRWRWRDSSQRRRCRGRITCRRLDSRGMPRR</sequence>
<dbReference type="AlphaFoldDB" id="A0A2N5N7G6"/>